<dbReference type="InterPro" id="IPR005829">
    <property type="entry name" value="Sugar_transporter_CS"/>
</dbReference>
<dbReference type="AlphaFoldDB" id="A0A9D1S0L6"/>
<dbReference type="CDD" id="cd17369">
    <property type="entry name" value="MFS_ShiA_like"/>
    <property type="match status" value="1"/>
</dbReference>
<dbReference type="GO" id="GO:0005886">
    <property type="term" value="C:plasma membrane"/>
    <property type="evidence" value="ECO:0007669"/>
    <property type="project" value="UniProtKB-SubCell"/>
</dbReference>
<dbReference type="InterPro" id="IPR036259">
    <property type="entry name" value="MFS_trans_sf"/>
</dbReference>
<feature type="transmembrane region" description="Helical" evidence="7">
    <location>
        <begin position="412"/>
        <end position="433"/>
    </location>
</feature>
<dbReference type="InterPro" id="IPR005828">
    <property type="entry name" value="MFS_sugar_transport-like"/>
</dbReference>
<evidence type="ECO:0000313" key="10">
    <source>
        <dbReference type="Proteomes" id="UP000824151"/>
    </source>
</evidence>
<keyword evidence="6 7" id="KW-0472">Membrane</keyword>
<dbReference type="EMBL" id="DXGD01000061">
    <property type="protein sequence ID" value="HIW98817.1"/>
    <property type="molecule type" value="Genomic_DNA"/>
</dbReference>
<comment type="subcellular location">
    <subcellularLocation>
        <location evidence="1">Cell membrane</location>
        <topology evidence="1">Multi-pass membrane protein</topology>
    </subcellularLocation>
</comment>
<dbReference type="Pfam" id="PF00083">
    <property type="entry name" value="Sugar_tr"/>
    <property type="match status" value="1"/>
</dbReference>
<feature type="transmembrane region" description="Helical" evidence="7">
    <location>
        <begin position="160"/>
        <end position="183"/>
    </location>
</feature>
<dbReference type="InterPro" id="IPR020846">
    <property type="entry name" value="MFS_dom"/>
</dbReference>
<reference evidence="9" key="1">
    <citation type="journal article" date="2021" name="PeerJ">
        <title>Extensive microbial diversity within the chicken gut microbiome revealed by metagenomics and culture.</title>
        <authorList>
            <person name="Gilroy R."/>
            <person name="Ravi A."/>
            <person name="Getino M."/>
            <person name="Pursley I."/>
            <person name="Horton D.L."/>
            <person name="Alikhan N.F."/>
            <person name="Baker D."/>
            <person name="Gharbi K."/>
            <person name="Hall N."/>
            <person name="Watson M."/>
            <person name="Adriaenssens E.M."/>
            <person name="Foster-Nyarko E."/>
            <person name="Jarju S."/>
            <person name="Secka A."/>
            <person name="Antonio M."/>
            <person name="Oren A."/>
            <person name="Chaudhuri R.R."/>
            <person name="La Ragione R."/>
            <person name="Hildebrand F."/>
            <person name="Pallen M.J."/>
        </authorList>
    </citation>
    <scope>NUCLEOTIDE SEQUENCE</scope>
    <source>
        <strain evidence="9">ChiHejej3B27-3195</strain>
    </source>
</reference>
<organism evidence="9 10">
    <name type="scientific">Candidatus Nesterenkonia stercoripullorum</name>
    <dbReference type="NCBI Taxonomy" id="2838701"/>
    <lineage>
        <taxon>Bacteria</taxon>
        <taxon>Bacillati</taxon>
        <taxon>Actinomycetota</taxon>
        <taxon>Actinomycetes</taxon>
        <taxon>Micrococcales</taxon>
        <taxon>Micrococcaceae</taxon>
        <taxon>Nesterenkonia</taxon>
    </lineage>
</organism>
<feature type="transmembrane region" description="Helical" evidence="7">
    <location>
        <begin position="346"/>
        <end position="366"/>
    </location>
</feature>
<feature type="transmembrane region" description="Helical" evidence="7">
    <location>
        <begin position="96"/>
        <end position="116"/>
    </location>
</feature>
<keyword evidence="4 7" id="KW-0812">Transmembrane</keyword>
<evidence type="ECO:0000256" key="4">
    <source>
        <dbReference type="ARBA" id="ARBA00022692"/>
    </source>
</evidence>
<dbReference type="Gene3D" id="1.20.1250.20">
    <property type="entry name" value="MFS general substrate transporter like domains"/>
    <property type="match status" value="2"/>
</dbReference>
<evidence type="ECO:0000256" key="7">
    <source>
        <dbReference type="SAM" id="Phobius"/>
    </source>
</evidence>
<gene>
    <name evidence="9" type="ORF">H9871_01605</name>
</gene>
<feature type="transmembrane region" description="Helical" evidence="7">
    <location>
        <begin position="251"/>
        <end position="270"/>
    </location>
</feature>
<evidence type="ECO:0000256" key="1">
    <source>
        <dbReference type="ARBA" id="ARBA00004651"/>
    </source>
</evidence>
<feature type="transmembrane region" description="Helical" evidence="7">
    <location>
        <begin position="59"/>
        <end position="84"/>
    </location>
</feature>
<proteinExistence type="predicted"/>
<keyword evidence="3" id="KW-1003">Cell membrane</keyword>
<feature type="transmembrane region" description="Helical" evidence="7">
    <location>
        <begin position="387"/>
        <end position="406"/>
    </location>
</feature>
<feature type="domain" description="Major facilitator superfamily (MFS) profile" evidence="8">
    <location>
        <begin position="22"/>
        <end position="437"/>
    </location>
</feature>
<dbReference type="Proteomes" id="UP000824151">
    <property type="component" value="Unassembled WGS sequence"/>
</dbReference>
<dbReference type="GO" id="GO:0022857">
    <property type="term" value="F:transmembrane transporter activity"/>
    <property type="evidence" value="ECO:0007669"/>
    <property type="project" value="InterPro"/>
</dbReference>
<feature type="transmembrane region" description="Helical" evidence="7">
    <location>
        <begin position="290"/>
        <end position="310"/>
    </location>
</feature>
<sequence>MSDVAPSSPSRQKFSHRRALRAGSASFVGTSIEFYDFYIFATAAALVFGPLFFPGSDPILGVLFSFATYAVGFFFRPLGAIIFGHVGDKYGRRRSLVWTLVLMGTATVAVGLLPTYETAGVLAPVLLVIVRAAQGLAVGGEWGGAVLMSTENAPEKLKGFYGAFPQMGNPMGALMASGIFALLTMNGTDFLLDGGWRIPFLLSIVLIGVGFWIRYRVEETAVFEQDVAASAADSGPAEMPLKSALKRNWKAILLGMGLVPVSTGGYYIVTTFATSYGTEPAFGVNLDENLVLNILTVAALAELLSTLFIGMLADRIGRKRTMFAALVLTSLLVAPLFLSMHPDNVVMMFVVFALFRILMNGTWAPIASILSQMFDVEARQTSLSVSYNVGNAIFAGLAPVTATALFNWTGTVWSVVGLYVAMAVMSMMCLVLAPQIRDSAFDVDDDPTSPAQPGRKKDTHA</sequence>
<dbReference type="PANTHER" id="PTHR43045:SF1">
    <property type="entry name" value="SHIKIMATE TRANSPORTER"/>
    <property type="match status" value="1"/>
</dbReference>
<keyword evidence="2" id="KW-0813">Transport</keyword>
<protein>
    <submittedName>
        <fullName evidence="9">MHS family MFS transporter</fullName>
    </submittedName>
</protein>
<keyword evidence="5 7" id="KW-1133">Transmembrane helix</keyword>
<evidence type="ECO:0000259" key="8">
    <source>
        <dbReference type="PROSITE" id="PS50850"/>
    </source>
</evidence>
<dbReference type="SUPFAM" id="SSF103473">
    <property type="entry name" value="MFS general substrate transporter"/>
    <property type="match status" value="1"/>
</dbReference>
<name>A0A9D1S0L6_9MICC</name>
<feature type="transmembrane region" description="Helical" evidence="7">
    <location>
        <begin position="322"/>
        <end position="340"/>
    </location>
</feature>
<dbReference type="PANTHER" id="PTHR43045">
    <property type="entry name" value="SHIKIMATE TRANSPORTER"/>
    <property type="match status" value="1"/>
</dbReference>
<feature type="transmembrane region" description="Helical" evidence="7">
    <location>
        <begin position="34"/>
        <end position="53"/>
    </location>
</feature>
<feature type="transmembrane region" description="Helical" evidence="7">
    <location>
        <begin position="122"/>
        <end position="148"/>
    </location>
</feature>
<reference evidence="9" key="2">
    <citation type="submission" date="2021-04" db="EMBL/GenBank/DDBJ databases">
        <authorList>
            <person name="Gilroy R."/>
        </authorList>
    </citation>
    <scope>NUCLEOTIDE SEQUENCE</scope>
    <source>
        <strain evidence="9">ChiHejej3B27-3195</strain>
    </source>
</reference>
<comment type="caution">
    <text evidence="9">The sequence shown here is derived from an EMBL/GenBank/DDBJ whole genome shotgun (WGS) entry which is preliminary data.</text>
</comment>
<evidence type="ECO:0000256" key="3">
    <source>
        <dbReference type="ARBA" id="ARBA00022475"/>
    </source>
</evidence>
<dbReference type="PROSITE" id="PS00216">
    <property type="entry name" value="SUGAR_TRANSPORT_1"/>
    <property type="match status" value="1"/>
</dbReference>
<evidence type="ECO:0000256" key="5">
    <source>
        <dbReference type="ARBA" id="ARBA00022989"/>
    </source>
</evidence>
<evidence type="ECO:0000256" key="2">
    <source>
        <dbReference type="ARBA" id="ARBA00022448"/>
    </source>
</evidence>
<evidence type="ECO:0000256" key="6">
    <source>
        <dbReference type="ARBA" id="ARBA00023136"/>
    </source>
</evidence>
<evidence type="ECO:0000313" key="9">
    <source>
        <dbReference type="EMBL" id="HIW98817.1"/>
    </source>
</evidence>
<feature type="transmembrane region" description="Helical" evidence="7">
    <location>
        <begin position="195"/>
        <end position="213"/>
    </location>
</feature>
<accession>A0A9D1S0L6</accession>
<dbReference type="PROSITE" id="PS50850">
    <property type="entry name" value="MFS"/>
    <property type="match status" value="1"/>
</dbReference>